<dbReference type="InterPro" id="IPR026298">
    <property type="entry name" value="Bcl-2_fam"/>
</dbReference>
<proteinExistence type="inferred from homology"/>
<dbReference type="Pfam" id="PF00452">
    <property type="entry name" value="Bcl-2"/>
    <property type="match status" value="1"/>
</dbReference>
<evidence type="ECO:0000256" key="4">
    <source>
        <dbReference type="ARBA" id="ARBA00022703"/>
    </source>
</evidence>
<dbReference type="InterPro" id="IPR036834">
    <property type="entry name" value="Bcl-2-like_sf"/>
</dbReference>
<sequence length="264" mass="29288">MSLQPPPDRRRKFSFPATLHNRLLGLPERHTPRAAKRRFSTVSDVSRKFSHTIGWRSSSVPTADIVAQGKTMCGQYIRCRLKRSNMFNKKCGLQRLRSAISLPGGYVVREVFPELLSIGQELERMHPELYTGVGRQASCTPVLATEKAVTGVLTGVARELGRSDLTWPKVVSLYAVAGGLAADCVRQGHPEFLQTLVESMGEALDYHVADWIAHNGGWTGLLTYCKPGNNEISLAGFVGLLGAAMATVFFLFILLRWFGRFTFF</sequence>
<dbReference type="AlphaFoldDB" id="A0A1B6GRS5"/>
<gene>
    <name evidence="9" type="ORF">g.10620</name>
</gene>
<accession>A0A1B6GRS5</accession>
<evidence type="ECO:0000256" key="5">
    <source>
        <dbReference type="ARBA" id="ARBA00022989"/>
    </source>
</evidence>
<comment type="subcellular location">
    <subcellularLocation>
        <location evidence="1">Membrane</location>
        <topology evidence="1">Single-pass membrane protein</topology>
    </subcellularLocation>
</comment>
<evidence type="ECO:0000256" key="7">
    <source>
        <dbReference type="SAM" id="Phobius"/>
    </source>
</evidence>
<feature type="transmembrane region" description="Helical" evidence="7">
    <location>
        <begin position="234"/>
        <end position="258"/>
    </location>
</feature>
<dbReference type="CDD" id="cd06845">
    <property type="entry name" value="Bcl-2_like"/>
    <property type="match status" value="1"/>
</dbReference>
<dbReference type="GO" id="GO:0097192">
    <property type="term" value="P:extrinsic apoptotic signaling pathway in absence of ligand"/>
    <property type="evidence" value="ECO:0007669"/>
    <property type="project" value="TreeGrafter"/>
</dbReference>
<dbReference type="PANTHER" id="PTHR11256">
    <property type="entry name" value="BCL-2 RELATED"/>
    <property type="match status" value="1"/>
</dbReference>
<evidence type="ECO:0000313" key="9">
    <source>
        <dbReference type="EMBL" id="JAS65131.1"/>
    </source>
</evidence>
<comment type="similarity">
    <text evidence="2">Belongs to the Bcl-2 family.</text>
</comment>
<feature type="domain" description="Bcl-2 Bcl-2 homology region 1-3" evidence="8">
    <location>
        <begin position="115"/>
        <end position="218"/>
    </location>
</feature>
<organism evidence="9">
    <name type="scientific">Cuerna arida</name>
    <dbReference type="NCBI Taxonomy" id="1464854"/>
    <lineage>
        <taxon>Eukaryota</taxon>
        <taxon>Metazoa</taxon>
        <taxon>Ecdysozoa</taxon>
        <taxon>Arthropoda</taxon>
        <taxon>Hexapoda</taxon>
        <taxon>Insecta</taxon>
        <taxon>Pterygota</taxon>
        <taxon>Neoptera</taxon>
        <taxon>Paraneoptera</taxon>
        <taxon>Hemiptera</taxon>
        <taxon>Auchenorrhyncha</taxon>
        <taxon>Membracoidea</taxon>
        <taxon>Cicadellidae</taxon>
        <taxon>Cicadellinae</taxon>
        <taxon>Proconiini</taxon>
        <taxon>Cuerna</taxon>
    </lineage>
</organism>
<dbReference type="PANTHER" id="PTHR11256:SF48">
    <property type="entry name" value="BCL-2-RELATED OVARIAN KILLER PROTEIN"/>
    <property type="match status" value="1"/>
</dbReference>
<evidence type="ECO:0000256" key="6">
    <source>
        <dbReference type="ARBA" id="ARBA00023136"/>
    </source>
</evidence>
<evidence type="ECO:0000256" key="1">
    <source>
        <dbReference type="ARBA" id="ARBA00004167"/>
    </source>
</evidence>
<dbReference type="GO" id="GO:0005741">
    <property type="term" value="C:mitochondrial outer membrane"/>
    <property type="evidence" value="ECO:0007669"/>
    <property type="project" value="TreeGrafter"/>
</dbReference>
<dbReference type="GO" id="GO:0051400">
    <property type="term" value="F:BH domain binding"/>
    <property type="evidence" value="ECO:0007669"/>
    <property type="project" value="TreeGrafter"/>
</dbReference>
<dbReference type="InterPro" id="IPR046371">
    <property type="entry name" value="Bcl-2_BH1-3"/>
</dbReference>
<evidence type="ECO:0000259" key="8">
    <source>
        <dbReference type="SMART" id="SM00337"/>
    </source>
</evidence>
<keyword evidence="3 7" id="KW-0812">Transmembrane</keyword>
<protein>
    <recommendedName>
        <fullName evidence="8">Bcl-2 Bcl-2 homology region 1-3 domain-containing protein</fullName>
    </recommendedName>
</protein>
<dbReference type="GO" id="GO:0042981">
    <property type="term" value="P:regulation of apoptotic process"/>
    <property type="evidence" value="ECO:0007669"/>
    <property type="project" value="InterPro"/>
</dbReference>
<keyword evidence="6 7" id="KW-0472">Membrane</keyword>
<keyword evidence="4" id="KW-0053">Apoptosis</keyword>
<dbReference type="SMART" id="SM00337">
    <property type="entry name" value="BCL"/>
    <property type="match status" value="1"/>
</dbReference>
<evidence type="ECO:0000256" key="2">
    <source>
        <dbReference type="ARBA" id="ARBA00009458"/>
    </source>
</evidence>
<dbReference type="GO" id="GO:0001836">
    <property type="term" value="P:release of cytochrome c from mitochondria"/>
    <property type="evidence" value="ECO:0007669"/>
    <property type="project" value="TreeGrafter"/>
</dbReference>
<dbReference type="SUPFAM" id="SSF56854">
    <property type="entry name" value="Bcl-2 inhibitors of programmed cell death"/>
    <property type="match status" value="1"/>
</dbReference>
<dbReference type="Gene3D" id="1.10.437.10">
    <property type="entry name" value="Blc2-like"/>
    <property type="match status" value="1"/>
</dbReference>
<dbReference type="GO" id="GO:0008630">
    <property type="term" value="P:intrinsic apoptotic signaling pathway in response to DNA damage"/>
    <property type="evidence" value="ECO:0007669"/>
    <property type="project" value="TreeGrafter"/>
</dbReference>
<dbReference type="InterPro" id="IPR002475">
    <property type="entry name" value="Bcl2-like"/>
</dbReference>
<dbReference type="EMBL" id="GECZ01004638">
    <property type="protein sequence ID" value="JAS65131.1"/>
    <property type="molecule type" value="Transcribed_RNA"/>
</dbReference>
<name>A0A1B6GRS5_9HEMI</name>
<evidence type="ECO:0000256" key="3">
    <source>
        <dbReference type="ARBA" id="ARBA00022692"/>
    </source>
</evidence>
<reference evidence="9" key="1">
    <citation type="submission" date="2015-11" db="EMBL/GenBank/DDBJ databases">
        <title>De novo transcriptome assembly of four potential Pierce s Disease insect vectors from Arizona vineyards.</title>
        <authorList>
            <person name="Tassone E.E."/>
        </authorList>
    </citation>
    <scope>NUCLEOTIDE SEQUENCE</scope>
</reference>
<keyword evidence="5 7" id="KW-1133">Transmembrane helix</keyword>
<dbReference type="PROSITE" id="PS50062">
    <property type="entry name" value="BCL2_FAMILY"/>
    <property type="match status" value="1"/>
</dbReference>
<dbReference type="FunFam" id="1.10.437.10:FF:000009">
    <property type="entry name" value="Uncharacterized protein, isoform A"/>
    <property type="match status" value="1"/>
</dbReference>